<protein>
    <submittedName>
        <fullName evidence="3">Por secretion system C-terminal sorting domain-containing protein</fullName>
    </submittedName>
</protein>
<keyword evidence="1" id="KW-0732">Signal</keyword>
<feature type="signal peptide" evidence="1">
    <location>
        <begin position="1"/>
        <end position="17"/>
    </location>
</feature>
<dbReference type="Pfam" id="PF18962">
    <property type="entry name" value="Por_Secre_tail"/>
    <property type="match status" value="1"/>
</dbReference>
<dbReference type="AlphaFoldDB" id="A0A380RV01"/>
<evidence type="ECO:0000313" key="3">
    <source>
        <dbReference type="EMBL" id="SUQ19119.1"/>
    </source>
</evidence>
<sequence>MKKITLAALCAASAIYAGTFETWNGADGVPAVETGLGNETNTYGIWYDFNDSFNGGESKIVYPVQPCHEYYSCEPHYMDAVIEHCEGVCGTATLYSGTSTQKPFSGMGFNIVGEASSTDKTLVAGDASAWEGLCVTYTSDTDISLELGLGDTIDSTMNYANPAVPLPATKTDKRVVVSWSDFKQPSWYDGSIKFDGKTAAKQLVGVHFKIQAEPGDYEFRICAVGPKDGTCPEKCGIPTPPDDIKVTRRTSTVSAVLNGRTLGFTGIKPTATTEVLNSLGQVVMKGAINSTTNNDAKLNLATLNAGIYMVRVNGKNVNFAKKIVLK</sequence>
<proteinExistence type="predicted"/>
<dbReference type="EMBL" id="UHJL01000001">
    <property type="protein sequence ID" value="SUQ19119.1"/>
    <property type="molecule type" value="Genomic_DNA"/>
</dbReference>
<dbReference type="NCBIfam" id="TIGR04183">
    <property type="entry name" value="Por_Secre_tail"/>
    <property type="match status" value="1"/>
</dbReference>
<name>A0A380RV01_FIBSU</name>
<organism evidence="3 4">
    <name type="scientific">Fibrobacter succinogenes</name>
    <name type="common">Bacteroides succinogenes</name>
    <dbReference type="NCBI Taxonomy" id="833"/>
    <lineage>
        <taxon>Bacteria</taxon>
        <taxon>Pseudomonadati</taxon>
        <taxon>Fibrobacterota</taxon>
        <taxon>Fibrobacteria</taxon>
        <taxon>Fibrobacterales</taxon>
        <taxon>Fibrobacteraceae</taxon>
        <taxon>Fibrobacter</taxon>
    </lineage>
</organism>
<accession>A0A380RV01</accession>
<dbReference type="InterPro" id="IPR026444">
    <property type="entry name" value="Secre_tail"/>
</dbReference>
<dbReference type="Proteomes" id="UP000255423">
    <property type="component" value="Unassembled WGS sequence"/>
</dbReference>
<evidence type="ECO:0000259" key="2">
    <source>
        <dbReference type="Pfam" id="PF18962"/>
    </source>
</evidence>
<reference evidence="3 4" key="1">
    <citation type="submission" date="2017-08" db="EMBL/GenBank/DDBJ databases">
        <authorList>
            <person name="de Groot N.N."/>
        </authorList>
    </citation>
    <scope>NUCLEOTIDE SEQUENCE [LARGE SCALE GENOMIC DNA]</scope>
    <source>
        <strain evidence="3 4">HM2</strain>
    </source>
</reference>
<feature type="chain" id="PRO_5016699070" evidence="1">
    <location>
        <begin position="18"/>
        <end position="326"/>
    </location>
</feature>
<evidence type="ECO:0000256" key="1">
    <source>
        <dbReference type="SAM" id="SignalP"/>
    </source>
</evidence>
<evidence type="ECO:0000313" key="4">
    <source>
        <dbReference type="Proteomes" id="UP000255423"/>
    </source>
</evidence>
<dbReference type="RefSeq" id="WP_109571865.1">
    <property type="nucleotide sequence ID" value="NZ_UHJL01000001.1"/>
</dbReference>
<feature type="domain" description="Secretion system C-terminal sorting" evidence="2">
    <location>
        <begin position="271"/>
        <end position="324"/>
    </location>
</feature>
<gene>
    <name evidence="3" type="ORF">SAMN05661053_0346</name>
</gene>